<dbReference type="InterPro" id="IPR051048">
    <property type="entry name" value="Peptidase_S8/S53_subtilisin"/>
</dbReference>
<dbReference type="InterPro" id="IPR006315">
    <property type="entry name" value="OM_autotransptr_brl_dom"/>
</dbReference>
<feature type="domain" description="Autotransporter" evidence="7">
    <location>
        <begin position="866"/>
        <end position="1141"/>
    </location>
</feature>
<dbReference type="InterPro" id="IPR015500">
    <property type="entry name" value="Peptidase_S8_subtilisin-rel"/>
</dbReference>
<evidence type="ECO:0000256" key="4">
    <source>
        <dbReference type="ARBA" id="ARBA00022801"/>
    </source>
</evidence>
<dbReference type="InterPro" id="IPR036852">
    <property type="entry name" value="Peptidase_S8/S53_dom_sf"/>
</dbReference>
<dbReference type="InterPro" id="IPR036709">
    <property type="entry name" value="Autotransporte_beta_dom_sf"/>
</dbReference>
<dbReference type="PANTHER" id="PTHR43399">
    <property type="entry name" value="SUBTILISIN-RELATED"/>
    <property type="match status" value="1"/>
</dbReference>
<evidence type="ECO:0000256" key="2">
    <source>
        <dbReference type="ARBA" id="ARBA00022670"/>
    </source>
</evidence>
<dbReference type="Gene3D" id="3.40.50.200">
    <property type="entry name" value="Peptidase S8/S53 domain"/>
    <property type="match status" value="1"/>
</dbReference>
<proteinExistence type="inferred from homology"/>
<dbReference type="SUPFAM" id="SSF52743">
    <property type="entry name" value="Subtilisin-like"/>
    <property type="match status" value="1"/>
</dbReference>
<accession>A0ABV6ZSK5</accession>
<dbReference type="InterPro" id="IPR012332">
    <property type="entry name" value="Autotransporter_pectin_lyase_C"/>
</dbReference>
<evidence type="ECO:0000313" key="9">
    <source>
        <dbReference type="Proteomes" id="UP001595190"/>
    </source>
</evidence>
<dbReference type="Proteomes" id="UP001595190">
    <property type="component" value="Unassembled WGS sequence"/>
</dbReference>
<evidence type="ECO:0000256" key="3">
    <source>
        <dbReference type="ARBA" id="ARBA00022729"/>
    </source>
</evidence>
<comment type="similarity">
    <text evidence="1 6">Belongs to the peptidase S8 family.</text>
</comment>
<dbReference type="PANTHER" id="PTHR43399:SF4">
    <property type="entry name" value="CELL WALL-ASSOCIATED PROTEASE"/>
    <property type="match status" value="1"/>
</dbReference>
<keyword evidence="3" id="KW-0732">Signal</keyword>
<dbReference type="Pfam" id="PF00082">
    <property type="entry name" value="Peptidase_S8"/>
    <property type="match status" value="1"/>
</dbReference>
<keyword evidence="2 6" id="KW-0645">Protease</keyword>
<dbReference type="InterPro" id="IPR005546">
    <property type="entry name" value="Autotransporte_beta"/>
</dbReference>
<dbReference type="SUPFAM" id="SSF103515">
    <property type="entry name" value="Autotransporter"/>
    <property type="match status" value="1"/>
</dbReference>
<dbReference type="Gene3D" id="2.160.20.20">
    <property type="match status" value="1"/>
</dbReference>
<dbReference type="RefSeq" id="WP_394315692.1">
    <property type="nucleotide sequence ID" value="NZ_JBHGPK010000080.1"/>
</dbReference>
<sequence>MSYCYSVIALTERRNCLSNFRKHLKITVFTTLLICMTATETGIISQAYAQQVPGKYFNADGSRTDDLDLARKSWQTPEFKASWGLAVINADSAYAHGVTGKGIKVGVFDTGVWGGHSEFAGNGKLVGLTTEGTFTYNDPYASTFRVGVPFKFLGTNPFPLAPVGGYSIDSHGTAAAGLIGANRNNVGMHGVAFDVNLVAAHNGDPGPEDGIVEGNDSGPYQAGFKALINSGVRIISNSWGVGFKDSDYVNGIAGMDATIRQYSGNPTHGSFAGAESVANAGIMFVKSAGNKYGSQPDSMGALPYFRPWIEDHWLLAVNLDTPTHRDDSSSICGMAKYYCMSAPGTGTLSTGFSGNSFSTLKERPRNFGGTSAAAPHLSGSLALLMERYPYLGNEQARDVLMTTATHLGDGPVDLPNIEFGWGLVNLDKAMNGPGQLLRQFNVNINADTYVPGETLGTDTWSNNISDVAIRARQVEDKAEHDAWEKTKADKGWQNGLPSGASDADKAAFKIGTDRDNAYLARIYVGGLTKSGSGKLTLTGRNTYSGDTIVNGGELAIGETGSVTSASVINDTGLLTIDGITAAATINGGGRLKVNTSGTTGNLTLNGGTASIDGHSGDTDVNTGGVLGGNGTVGALFVRAGGTVAPGNHVGMLTVNGDATFDQGSRLAVEINGKAEMDELAVNGNVTLGGVVLALPESSKDQLTPTQTLALLGKSQPILHFTGQRINDTKFDDVRPAYYFIGGALAYDTNDVKLTLSRNNRSFESVGETKNEKSVAAGIEKLGAGNTLYDNVATTTLATNLPASFNSMSGEIHASVQGVLSDDTRFVRDVANNRIRAAFGDAVGVKAGAPVLAFGPDKAASSDMAAADTKTTAIWAEGYGSWSNRGGDGNVAGLSRNIGGFVTGLDGVIADTWRLGLLAGYGNTSIHSGGASADADSYQAGVYGGTRLDPVTLSFGASLAHHEIGTHRSAWFGSTTDSDSADYTAKSVQVFGEASYRIDTAYAALEPFAGAAYTRLKTSGFTETGGITALSSHGDTTELTTTTLGLRASRSFALGETTTLTARAMAGWQHAFGDTTPTASLAFAGGSFFSTQGLSVAEDIALIEAGFDVNLGKATSLGISYNGQFASKAHDNAVKADLTVRF</sequence>
<dbReference type="NCBIfam" id="TIGR01414">
    <property type="entry name" value="autotrans_barl"/>
    <property type="match status" value="1"/>
</dbReference>
<dbReference type="Gene3D" id="2.40.128.130">
    <property type="entry name" value="Autotransporter beta-domain"/>
    <property type="match status" value="1"/>
</dbReference>
<protein>
    <submittedName>
        <fullName evidence="8">Autotransporter domain-containing protein</fullName>
    </submittedName>
</protein>
<dbReference type="InterPro" id="IPR000209">
    <property type="entry name" value="Peptidase_S8/S53_dom"/>
</dbReference>
<keyword evidence="4 6" id="KW-0378">Hydrolase</keyword>
<dbReference type="EMBL" id="JBHGPK010000080">
    <property type="protein sequence ID" value="MFC2255122.1"/>
    <property type="molecule type" value="Genomic_DNA"/>
</dbReference>
<gene>
    <name evidence="8" type="ORF">ACETRX_36705</name>
</gene>
<dbReference type="PROSITE" id="PS51208">
    <property type="entry name" value="AUTOTRANSPORTER"/>
    <property type="match status" value="1"/>
</dbReference>
<name>A0ABV6ZSK5_9HYPH</name>
<keyword evidence="5 6" id="KW-0720">Serine protease</keyword>
<dbReference type="PROSITE" id="PS51892">
    <property type="entry name" value="SUBTILASE"/>
    <property type="match status" value="1"/>
</dbReference>
<dbReference type="Pfam" id="PF12951">
    <property type="entry name" value="PATR"/>
    <property type="match status" value="1"/>
</dbReference>
<feature type="active site" description="Charge relay system" evidence="6">
    <location>
        <position position="109"/>
    </location>
</feature>
<dbReference type="PRINTS" id="PR00723">
    <property type="entry name" value="SUBTILISIN"/>
</dbReference>
<evidence type="ECO:0000313" key="8">
    <source>
        <dbReference type="EMBL" id="MFC2255122.1"/>
    </source>
</evidence>
<evidence type="ECO:0000256" key="5">
    <source>
        <dbReference type="ARBA" id="ARBA00022825"/>
    </source>
</evidence>
<dbReference type="InterPro" id="IPR034061">
    <property type="entry name" value="Peptidases_S8_Autotransporter"/>
</dbReference>
<reference evidence="8 9" key="1">
    <citation type="submission" date="2024-09" db="EMBL/GenBank/DDBJ databases">
        <title>Description of Labrys sedimenti sp. nov., isolated from a diclofenac-degrading enrichment culture, and genome-based reclassification of Labrys portucalensis as a later heterotypic synonym of Labrys neptuniae.</title>
        <authorList>
            <person name="Tancsics A."/>
            <person name="Csepanyi A."/>
        </authorList>
    </citation>
    <scope>NUCLEOTIDE SEQUENCE [LARGE SCALE GENOMIC DNA]</scope>
    <source>
        <strain evidence="8 9">LMG 23412</strain>
    </source>
</reference>
<feature type="active site" description="Charge relay system" evidence="6">
    <location>
        <position position="171"/>
    </location>
</feature>
<dbReference type="NCBIfam" id="TIGR02601">
    <property type="entry name" value="autotrns_rpt"/>
    <property type="match status" value="1"/>
</dbReference>
<dbReference type="SMART" id="SM00869">
    <property type="entry name" value="Autotransporter"/>
    <property type="match status" value="1"/>
</dbReference>
<dbReference type="InterPro" id="IPR013425">
    <property type="entry name" value="Autotrns_rpt"/>
</dbReference>
<evidence type="ECO:0000256" key="6">
    <source>
        <dbReference type="PROSITE-ProRule" id="PRU01240"/>
    </source>
</evidence>
<dbReference type="CDD" id="cd04848">
    <property type="entry name" value="Peptidases_S8_Autotransporter_serine_protease_like"/>
    <property type="match status" value="1"/>
</dbReference>
<feature type="active site" description="Charge relay system" evidence="6">
    <location>
        <position position="371"/>
    </location>
</feature>
<evidence type="ECO:0000256" key="1">
    <source>
        <dbReference type="ARBA" id="ARBA00011073"/>
    </source>
</evidence>
<comment type="caution">
    <text evidence="8">The sequence shown here is derived from an EMBL/GenBank/DDBJ whole genome shotgun (WGS) entry which is preliminary data.</text>
</comment>
<organism evidence="8 9">
    <name type="scientific">Labrys neptuniae</name>
    <dbReference type="NCBI Taxonomy" id="376174"/>
    <lineage>
        <taxon>Bacteria</taxon>
        <taxon>Pseudomonadati</taxon>
        <taxon>Pseudomonadota</taxon>
        <taxon>Alphaproteobacteria</taxon>
        <taxon>Hyphomicrobiales</taxon>
        <taxon>Xanthobacteraceae</taxon>
        <taxon>Labrys</taxon>
    </lineage>
</organism>
<dbReference type="Pfam" id="PF03797">
    <property type="entry name" value="Autotransporter"/>
    <property type="match status" value="1"/>
</dbReference>
<evidence type="ECO:0000259" key="7">
    <source>
        <dbReference type="PROSITE" id="PS51208"/>
    </source>
</evidence>